<accession>A0ABR1VE31</accession>
<feature type="compositionally biased region" description="Basic and acidic residues" evidence="5">
    <location>
        <begin position="47"/>
        <end position="57"/>
    </location>
</feature>
<name>A0ABR1VE31_9PEZI</name>
<dbReference type="EMBL" id="JAQQWL010000006">
    <property type="protein sequence ID" value="KAK8069480.1"/>
    <property type="molecule type" value="Genomic_DNA"/>
</dbReference>
<feature type="transmembrane region" description="Helical" evidence="6">
    <location>
        <begin position="283"/>
        <end position="303"/>
    </location>
</feature>
<evidence type="ECO:0000259" key="7">
    <source>
        <dbReference type="PROSITE" id="PS50850"/>
    </source>
</evidence>
<evidence type="ECO:0000256" key="5">
    <source>
        <dbReference type="SAM" id="MobiDB-lite"/>
    </source>
</evidence>
<feature type="region of interest" description="Disordered" evidence="5">
    <location>
        <begin position="1"/>
        <end position="77"/>
    </location>
</feature>
<protein>
    <submittedName>
        <fullName evidence="8">Major facilitator superfamily transporter</fullName>
    </submittedName>
</protein>
<dbReference type="SUPFAM" id="SSF103473">
    <property type="entry name" value="MFS general substrate transporter"/>
    <property type="match status" value="1"/>
</dbReference>
<evidence type="ECO:0000313" key="9">
    <source>
        <dbReference type="Proteomes" id="UP001480595"/>
    </source>
</evidence>
<evidence type="ECO:0000313" key="8">
    <source>
        <dbReference type="EMBL" id="KAK8069480.1"/>
    </source>
</evidence>
<comment type="caution">
    <text evidence="8">The sequence shown here is derived from an EMBL/GenBank/DDBJ whole genome shotgun (WGS) entry which is preliminary data.</text>
</comment>
<feature type="transmembrane region" description="Helical" evidence="6">
    <location>
        <begin position="382"/>
        <end position="402"/>
    </location>
</feature>
<feature type="transmembrane region" description="Helical" evidence="6">
    <location>
        <begin position="473"/>
        <end position="499"/>
    </location>
</feature>
<evidence type="ECO:0000256" key="3">
    <source>
        <dbReference type="ARBA" id="ARBA00022989"/>
    </source>
</evidence>
<gene>
    <name evidence="8" type="ORF">PG994_006096</name>
</gene>
<keyword evidence="4 6" id="KW-0472">Membrane</keyword>
<dbReference type="GeneID" id="92090568"/>
<dbReference type="Pfam" id="PF07690">
    <property type="entry name" value="MFS_1"/>
    <property type="match status" value="1"/>
</dbReference>
<feature type="transmembrane region" description="Helical" evidence="6">
    <location>
        <begin position="186"/>
        <end position="204"/>
    </location>
</feature>
<evidence type="ECO:0000256" key="1">
    <source>
        <dbReference type="ARBA" id="ARBA00004141"/>
    </source>
</evidence>
<dbReference type="InterPro" id="IPR011701">
    <property type="entry name" value="MFS"/>
</dbReference>
<comment type="subcellular location">
    <subcellularLocation>
        <location evidence="1">Membrane</location>
        <topology evidence="1">Multi-pass membrane protein</topology>
    </subcellularLocation>
</comment>
<reference evidence="8 9" key="1">
    <citation type="submission" date="2023-01" db="EMBL/GenBank/DDBJ databases">
        <title>Analysis of 21 Apiospora genomes using comparative genomics revels a genus with tremendous synthesis potential of carbohydrate active enzymes and secondary metabolites.</title>
        <authorList>
            <person name="Sorensen T."/>
        </authorList>
    </citation>
    <scope>NUCLEOTIDE SEQUENCE [LARGE SCALE GENOMIC DNA]</scope>
    <source>
        <strain evidence="8 9">CBS 135458</strain>
    </source>
</reference>
<feature type="compositionally biased region" description="Polar residues" evidence="5">
    <location>
        <begin position="16"/>
        <end position="35"/>
    </location>
</feature>
<sequence>MAEQRDVVDDAREDTATTASEATPLLQSDTGSRWVSASTSSSSAILRDVDDGPDHVGSRQQQQQQRKKPAVNDDGEANYKVSRGRGLAIMISANVERETTACNMSGMTMAQSTIAADLDAYDDAMWFTSAYLIALSSLAPLTGRLASIFSPRLMVLVASLFFAAGGLVTALAGSFGVFILGRVLSGMGGSAIMVLAFILVLELTSRRRRGLFVGMVNAGFTTGISLGAVVFGVMIPTAGWRALFAIQVPAGLIAGLGVYFAIPRSFSYGQDGKETSTKEKLKNIDYLGAVVLTSTIVLLLYSLSAQIQVVPLAISAGTLVMFVLIEYFVASDPIIPIAVLQNRGALLSCLSQLGFMTARWTILFYAPITALAVFGLSPGASGSMLIPTNLGFGIGGILIGWVHIRRAGSFYVACLVCVALFAVTMFALSLSSNPAVPGALYVALLFANGVFTGATINYTLAHLLHLTTPDTHYVGTSLLGTFRGFAGSFGSAIGGGIFVRTLRAGLERGYRALDGESSRLTPERAQLVKRLVGSPALVYGGGLGEADRWVAVQGYVDALRVLFQAAAVLSLVVLLVQSATGWRGPSDVAKDPEEAGNNGRSTGVVPREGEELDD</sequence>
<dbReference type="PANTHER" id="PTHR23501:SF6">
    <property type="entry name" value="MULTIDRUG TRANSPORTER, PUTATIVE (AFU_ORTHOLOGUE AFUA_3G14560)-RELATED"/>
    <property type="match status" value="1"/>
</dbReference>
<dbReference type="InterPro" id="IPR036259">
    <property type="entry name" value="MFS_trans_sf"/>
</dbReference>
<evidence type="ECO:0000256" key="2">
    <source>
        <dbReference type="ARBA" id="ARBA00022692"/>
    </source>
</evidence>
<feature type="compositionally biased region" description="Basic and acidic residues" evidence="5">
    <location>
        <begin position="1"/>
        <end position="15"/>
    </location>
</feature>
<feature type="transmembrane region" description="Helical" evidence="6">
    <location>
        <begin position="124"/>
        <end position="141"/>
    </location>
</feature>
<keyword evidence="9" id="KW-1185">Reference proteome</keyword>
<dbReference type="PROSITE" id="PS50850">
    <property type="entry name" value="MFS"/>
    <property type="match status" value="1"/>
</dbReference>
<dbReference type="InterPro" id="IPR020846">
    <property type="entry name" value="MFS_dom"/>
</dbReference>
<feature type="transmembrane region" description="Helical" evidence="6">
    <location>
        <begin position="440"/>
        <end position="461"/>
    </location>
</feature>
<feature type="transmembrane region" description="Helical" evidence="6">
    <location>
        <begin position="153"/>
        <end position="180"/>
    </location>
</feature>
<dbReference type="RefSeq" id="XP_066716774.1">
    <property type="nucleotide sequence ID" value="XM_066857505.1"/>
</dbReference>
<proteinExistence type="predicted"/>
<feature type="transmembrane region" description="Helical" evidence="6">
    <location>
        <begin position="409"/>
        <end position="428"/>
    </location>
</feature>
<feature type="transmembrane region" description="Helical" evidence="6">
    <location>
        <begin position="242"/>
        <end position="262"/>
    </location>
</feature>
<evidence type="ECO:0000256" key="6">
    <source>
        <dbReference type="SAM" id="Phobius"/>
    </source>
</evidence>
<feature type="domain" description="Major facilitator superfamily (MFS) profile" evidence="7">
    <location>
        <begin position="89"/>
        <end position="581"/>
    </location>
</feature>
<dbReference type="Proteomes" id="UP001480595">
    <property type="component" value="Unassembled WGS sequence"/>
</dbReference>
<keyword evidence="3 6" id="KW-1133">Transmembrane helix</keyword>
<feature type="transmembrane region" description="Helical" evidence="6">
    <location>
        <begin position="350"/>
        <end position="376"/>
    </location>
</feature>
<feature type="transmembrane region" description="Helical" evidence="6">
    <location>
        <begin position="211"/>
        <end position="236"/>
    </location>
</feature>
<dbReference type="Gene3D" id="1.20.1250.20">
    <property type="entry name" value="MFS general substrate transporter like domains"/>
    <property type="match status" value="2"/>
</dbReference>
<organism evidence="8 9">
    <name type="scientific">Apiospora phragmitis</name>
    <dbReference type="NCBI Taxonomy" id="2905665"/>
    <lineage>
        <taxon>Eukaryota</taxon>
        <taxon>Fungi</taxon>
        <taxon>Dikarya</taxon>
        <taxon>Ascomycota</taxon>
        <taxon>Pezizomycotina</taxon>
        <taxon>Sordariomycetes</taxon>
        <taxon>Xylariomycetidae</taxon>
        <taxon>Amphisphaeriales</taxon>
        <taxon>Apiosporaceae</taxon>
        <taxon>Apiospora</taxon>
    </lineage>
</organism>
<dbReference type="PANTHER" id="PTHR23501">
    <property type="entry name" value="MAJOR FACILITATOR SUPERFAMILY"/>
    <property type="match status" value="1"/>
</dbReference>
<keyword evidence="2 6" id="KW-0812">Transmembrane</keyword>
<evidence type="ECO:0000256" key="4">
    <source>
        <dbReference type="ARBA" id="ARBA00023136"/>
    </source>
</evidence>
<feature type="transmembrane region" description="Helical" evidence="6">
    <location>
        <begin position="309"/>
        <end position="329"/>
    </location>
</feature>
<feature type="region of interest" description="Disordered" evidence="5">
    <location>
        <begin position="583"/>
        <end position="614"/>
    </location>
</feature>